<dbReference type="GO" id="GO:0000287">
    <property type="term" value="F:magnesium ion binding"/>
    <property type="evidence" value="ECO:0007669"/>
    <property type="project" value="TreeGrafter"/>
</dbReference>
<feature type="binding site" evidence="5">
    <location>
        <position position="165"/>
    </location>
    <ligand>
        <name>Mg(2+)</name>
        <dbReference type="ChEBI" id="CHEBI:18420"/>
    </ligand>
</feature>
<feature type="binding site" evidence="4">
    <location>
        <position position="137"/>
    </location>
    <ligand>
        <name>substrate</name>
    </ligand>
</feature>
<evidence type="ECO:0000256" key="5">
    <source>
        <dbReference type="PIRSR" id="PIRSR015582-2"/>
    </source>
</evidence>
<dbReference type="InterPro" id="IPR005000">
    <property type="entry name" value="Aldolase/citrate-lyase_domain"/>
</dbReference>
<dbReference type="SUPFAM" id="SSF51621">
    <property type="entry name" value="Phosphoenolpyruvate/pyruvate domain"/>
    <property type="match status" value="1"/>
</dbReference>
<dbReference type="GO" id="GO:0003824">
    <property type="term" value="F:catalytic activity"/>
    <property type="evidence" value="ECO:0007669"/>
    <property type="project" value="InterPro"/>
</dbReference>
<keyword evidence="2 5" id="KW-0479">Metal-binding</keyword>
<evidence type="ECO:0000256" key="3">
    <source>
        <dbReference type="ARBA" id="ARBA00022842"/>
    </source>
</evidence>
<feature type="binding site" evidence="5">
    <location>
        <position position="137"/>
    </location>
    <ligand>
        <name>Mg(2+)</name>
        <dbReference type="ChEBI" id="CHEBI:18420"/>
    </ligand>
</feature>
<dbReference type="OrthoDB" id="1773at2759"/>
<gene>
    <name evidence="7" type="ORF">HMPREF1541_01888</name>
</gene>
<dbReference type="Pfam" id="PF03328">
    <property type="entry name" value="HpcH_HpaI"/>
    <property type="match status" value="1"/>
</dbReference>
<keyword evidence="3 5" id="KW-0460">Magnesium</keyword>
<evidence type="ECO:0000256" key="2">
    <source>
        <dbReference type="ARBA" id="ARBA00022723"/>
    </source>
</evidence>
<evidence type="ECO:0000256" key="4">
    <source>
        <dbReference type="PIRSR" id="PIRSR015582-1"/>
    </source>
</evidence>
<proteinExistence type="predicted"/>
<dbReference type="InterPro" id="IPR011206">
    <property type="entry name" value="Citrate_lyase_beta/mcl1/mcl2"/>
</dbReference>
<dbReference type="EMBL" id="KB822718">
    <property type="protein sequence ID" value="ETN42730.1"/>
    <property type="molecule type" value="Genomic_DNA"/>
</dbReference>
<dbReference type="InterPro" id="IPR040442">
    <property type="entry name" value="Pyrv_kinase-like_dom_sf"/>
</dbReference>
<sequence length="317" mass="34496">MAAKNILRRSMLYVPGSSQRFLDKSRTLTADLIAYDLEDSVTPSNKANARALVRKAIDQPLPDNAKERAVRINSVGSGLALADLQEVLKSPNLTTLVVPKVESASDMSFVRDVIEHSRPREVKGKKAAAVSVIGLIESARAVMDLKEICGACPGLLSGLTFAAEDFALDLSLTRTPSLKEFLFARSAIVTAARAYELPSTMDLVATAYKSEADQERLVEECEDGKRMGFNGKQCIHPSQVGTVDRVYSPSLGEVEWAVRLVIAQKKAEELGRGAWTLDGKMIDAPVEGKARAIVGKARLCGFHVDELMEKHKDQEPS</sequence>
<dbReference type="Proteomes" id="UP000030752">
    <property type="component" value="Unassembled WGS sequence"/>
</dbReference>
<keyword evidence="8" id="KW-1185">Reference proteome</keyword>
<dbReference type="FunFam" id="3.20.20.60:FF:000023">
    <property type="entry name" value="CitE, Citrate lyase beta subunit"/>
    <property type="match status" value="1"/>
</dbReference>
<dbReference type="HOGENOM" id="CLU_044864_1_1_1"/>
<dbReference type="RefSeq" id="XP_008714466.1">
    <property type="nucleotide sequence ID" value="XM_008716244.1"/>
</dbReference>
<dbReference type="STRING" id="1220924.W2S2B7"/>
<evidence type="ECO:0000313" key="7">
    <source>
        <dbReference type="EMBL" id="ETN42730.1"/>
    </source>
</evidence>
<dbReference type="PANTHER" id="PTHR32308:SF0">
    <property type="entry name" value="HPCH_HPAI ALDOLASE_CITRATE LYASE DOMAIN-CONTAINING PROTEIN"/>
    <property type="match status" value="1"/>
</dbReference>
<dbReference type="Gene3D" id="3.20.20.60">
    <property type="entry name" value="Phosphoenolpyruvate-binding domains"/>
    <property type="match status" value="1"/>
</dbReference>
<dbReference type="PIRSF" id="PIRSF015582">
    <property type="entry name" value="Cit_lyase_B"/>
    <property type="match status" value="1"/>
</dbReference>
<feature type="domain" description="HpcH/HpaI aldolase/citrate lyase" evidence="6">
    <location>
        <begin position="9"/>
        <end position="237"/>
    </location>
</feature>
<dbReference type="eggNOG" id="ENOG502QQPK">
    <property type="taxonomic scope" value="Eukaryota"/>
</dbReference>
<evidence type="ECO:0000313" key="8">
    <source>
        <dbReference type="Proteomes" id="UP000030752"/>
    </source>
</evidence>
<dbReference type="InParanoid" id="W2S2B7"/>
<dbReference type="AlphaFoldDB" id="W2S2B7"/>
<dbReference type="GeneID" id="19969227"/>
<dbReference type="InterPro" id="IPR015813">
    <property type="entry name" value="Pyrv/PenolPyrv_kinase-like_dom"/>
</dbReference>
<evidence type="ECO:0000259" key="6">
    <source>
        <dbReference type="Pfam" id="PF03328"/>
    </source>
</evidence>
<organism evidence="7 8">
    <name type="scientific">Cyphellophora europaea (strain CBS 101466)</name>
    <name type="common">Phialophora europaea</name>
    <dbReference type="NCBI Taxonomy" id="1220924"/>
    <lineage>
        <taxon>Eukaryota</taxon>
        <taxon>Fungi</taxon>
        <taxon>Dikarya</taxon>
        <taxon>Ascomycota</taxon>
        <taxon>Pezizomycotina</taxon>
        <taxon>Eurotiomycetes</taxon>
        <taxon>Chaetothyriomycetidae</taxon>
        <taxon>Chaetothyriales</taxon>
        <taxon>Cyphellophoraceae</taxon>
        <taxon>Cyphellophora</taxon>
    </lineage>
</organism>
<reference evidence="7 8" key="1">
    <citation type="submission" date="2013-03" db="EMBL/GenBank/DDBJ databases">
        <title>The Genome Sequence of Phialophora europaea CBS 101466.</title>
        <authorList>
            <consortium name="The Broad Institute Genomics Platform"/>
            <person name="Cuomo C."/>
            <person name="de Hoog S."/>
            <person name="Gorbushina A."/>
            <person name="Walker B."/>
            <person name="Young S.K."/>
            <person name="Zeng Q."/>
            <person name="Gargeya S."/>
            <person name="Fitzgerald M."/>
            <person name="Haas B."/>
            <person name="Abouelleil A."/>
            <person name="Allen A.W."/>
            <person name="Alvarado L."/>
            <person name="Arachchi H.M."/>
            <person name="Berlin A.M."/>
            <person name="Chapman S.B."/>
            <person name="Gainer-Dewar J."/>
            <person name="Goldberg J."/>
            <person name="Griggs A."/>
            <person name="Gujja S."/>
            <person name="Hansen M."/>
            <person name="Howarth C."/>
            <person name="Imamovic A."/>
            <person name="Ireland A."/>
            <person name="Larimer J."/>
            <person name="McCowan C."/>
            <person name="Murphy C."/>
            <person name="Pearson M."/>
            <person name="Poon T.W."/>
            <person name="Priest M."/>
            <person name="Roberts A."/>
            <person name="Saif S."/>
            <person name="Shea T."/>
            <person name="Sisk P."/>
            <person name="Sykes S."/>
            <person name="Wortman J."/>
            <person name="Nusbaum C."/>
            <person name="Birren B."/>
        </authorList>
    </citation>
    <scope>NUCLEOTIDE SEQUENCE [LARGE SCALE GENOMIC DNA]</scope>
    <source>
        <strain evidence="7 8">CBS 101466</strain>
    </source>
</reference>
<comment type="cofactor">
    <cofactor evidence="1">
        <name>Mg(2+)</name>
        <dbReference type="ChEBI" id="CHEBI:18420"/>
    </cofactor>
</comment>
<protein>
    <recommendedName>
        <fullName evidence="6">HpcH/HpaI aldolase/citrate lyase domain-containing protein</fullName>
    </recommendedName>
</protein>
<evidence type="ECO:0000256" key="1">
    <source>
        <dbReference type="ARBA" id="ARBA00001946"/>
    </source>
</evidence>
<dbReference type="PANTHER" id="PTHR32308">
    <property type="entry name" value="LYASE BETA SUBUNIT, PUTATIVE (AFU_ORTHOLOGUE AFUA_4G13030)-RELATED"/>
    <property type="match status" value="1"/>
</dbReference>
<dbReference type="GO" id="GO:0006107">
    <property type="term" value="P:oxaloacetate metabolic process"/>
    <property type="evidence" value="ECO:0007669"/>
    <property type="project" value="TreeGrafter"/>
</dbReference>
<dbReference type="VEuPathDB" id="FungiDB:HMPREF1541_01888"/>
<accession>W2S2B7</accession>
<name>W2S2B7_CYPE1</name>
<feature type="binding site" evidence="4">
    <location>
        <position position="71"/>
    </location>
    <ligand>
        <name>substrate</name>
    </ligand>
</feature>